<feature type="transmembrane region" description="Helical" evidence="11">
    <location>
        <begin position="235"/>
        <end position="253"/>
    </location>
</feature>
<dbReference type="Proteomes" id="UP000007797">
    <property type="component" value="Unassembled WGS sequence"/>
</dbReference>
<comment type="similarity">
    <text evidence="2">Belongs to the G-protein coupled receptor Fz/Smo family.</text>
</comment>
<accession>F4QBM6</accession>
<feature type="transmembrane region" description="Helical" evidence="11">
    <location>
        <begin position="393"/>
        <end position="416"/>
    </location>
</feature>
<dbReference type="AlphaFoldDB" id="F4QBM6"/>
<dbReference type="GO" id="GO:0016020">
    <property type="term" value="C:membrane"/>
    <property type="evidence" value="ECO:0007669"/>
    <property type="project" value="UniProtKB-SubCell"/>
</dbReference>
<evidence type="ECO:0000256" key="3">
    <source>
        <dbReference type="ARBA" id="ARBA00022692"/>
    </source>
</evidence>
<evidence type="ECO:0000256" key="2">
    <source>
        <dbReference type="ARBA" id="ARBA00008077"/>
    </source>
</evidence>
<dbReference type="PROSITE" id="PS50261">
    <property type="entry name" value="G_PROTEIN_RECEP_F2_4"/>
    <property type="match status" value="1"/>
</dbReference>
<keyword evidence="3 11" id="KW-0812">Transmembrane</keyword>
<dbReference type="SUPFAM" id="SSF63501">
    <property type="entry name" value="Frizzled cysteine-rich domain"/>
    <property type="match status" value="1"/>
</dbReference>
<evidence type="ECO:0000256" key="8">
    <source>
        <dbReference type="ARBA" id="ARBA00023170"/>
    </source>
</evidence>
<dbReference type="PROSITE" id="PS50038">
    <property type="entry name" value="FZ"/>
    <property type="match status" value="1"/>
</dbReference>
<dbReference type="STRING" id="1054147.F4QBM6"/>
<organism evidence="14 15">
    <name type="scientific">Cavenderia fasciculata</name>
    <name type="common">Slime mold</name>
    <name type="synonym">Dictyostelium fasciculatum</name>
    <dbReference type="NCBI Taxonomy" id="261658"/>
    <lineage>
        <taxon>Eukaryota</taxon>
        <taxon>Amoebozoa</taxon>
        <taxon>Evosea</taxon>
        <taxon>Eumycetozoa</taxon>
        <taxon>Dictyostelia</taxon>
        <taxon>Acytosteliales</taxon>
        <taxon>Cavenderiaceae</taxon>
        <taxon>Cavenderia</taxon>
    </lineage>
</organism>
<dbReference type="GeneID" id="14866672"/>
<feature type="transmembrane region" description="Helical" evidence="11">
    <location>
        <begin position="265"/>
        <end position="281"/>
    </location>
</feature>
<dbReference type="EMBL" id="GL883028">
    <property type="protein sequence ID" value="EGG14614.1"/>
    <property type="molecule type" value="Genomic_DNA"/>
</dbReference>
<keyword evidence="9" id="KW-0325">Glycoprotein</keyword>
<dbReference type="PANTHER" id="PTHR31787:SF15">
    <property type="entry name" value="FRIZZLED AND SMOOTHENED-LIKE PROTEIN P-RELATED"/>
    <property type="match status" value="1"/>
</dbReference>
<protein>
    <submittedName>
        <fullName evidence="14">G-protein-coupled receptor family protein</fullName>
    </submittedName>
</protein>
<evidence type="ECO:0000313" key="15">
    <source>
        <dbReference type="Proteomes" id="UP000007797"/>
    </source>
</evidence>
<comment type="subcellular location">
    <subcellularLocation>
        <location evidence="1">Membrane</location>
        <topology evidence="1">Multi-pass membrane protein</topology>
    </subcellularLocation>
</comment>
<dbReference type="KEGG" id="dfa:DFA_10872"/>
<dbReference type="GO" id="GO:0004888">
    <property type="term" value="F:transmembrane signaling receptor activity"/>
    <property type="evidence" value="ECO:0007669"/>
    <property type="project" value="InterPro"/>
</dbReference>
<reference evidence="15" key="1">
    <citation type="journal article" date="2011" name="Genome Res.">
        <title>Phylogeny-wide analysis of social amoeba genomes highlights ancient origins for complex intercellular communication.</title>
        <authorList>
            <person name="Heidel A.J."/>
            <person name="Lawal H.M."/>
            <person name="Felder M."/>
            <person name="Schilde C."/>
            <person name="Helps N.R."/>
            <person name="Tunggal B."/>
            <person name="Rivero F."/>
            <person name="John U."/>
            <person name="Schleicher M."/>
            <person name="Eichinger L."/>
            <person name="Platzer M."/>
            <person name="Noegel A.A."/>
            <person name="Schaap P."/>
            <person name="Gloeckner G."/>
        </authorList>
    </citation>
    <scope>NUCLEOTIDE SEQUENCE [LARGE SCALE GENOMIC DNA]</scope>
    <source>
        <strain evidence="15">SH3</strain>
    </source>
</reference>
<feature type="domain" description="FZ" evidence="12">
    <location>
        <begin position="35"/>
        <end position="180"/>
    </location>
</feature>
<feature type="region of interest" description="Disordered" evidence="10">
    <location>
        <begin position="567"/>
        <end position="588"/>
    </location>
</feature>
<evidence type="ECO:0000259" key="13">
    <source>
        <dbReference type="PROSITE" id="PS50261"/>
    </source>
</evidence>
<gene>
    <name evidence="14" type="primary">fslP</name>
    <name evidence="14" type="ORF">DFA_10872</name>
</gene>
<dbReference type="PANTHER" id="PTHR31787">
    <property type="entry name" value="G-PROTEIN-COUPLED RECEPTOR GPCR FAMILY PROTEIN"/>
    <property type="match status" value="1"/>
</dbReference>
<dbReference type="OrthoDB" id="20427at2759"/>
<keyword evidence="5 11" id="KW-1133">Transmembrane helix</keyword>
<evidence type="ECO:0000256" key="11">
    <source>
        <dbReference type="SAM" id="Phobius"/>
    </source>
</evidence>
<evidence type="ECO:0000256" key="6">
    <source>
        <dbReference type="ARBA" id="ARBA00023136"/>
    </source>
</evidence>
<evidence type="ECO:0000256" key="4">
    <source>
        <dbReference type="ARBA" id="ARBA00022729"/>
    </source>
</evidence>
<keyword evidence="7" id="KW-1015">Disulfide bond</keyword>
<dbReference type="Gene3D" id="1.20.1070.10">
    <property type="entry name" value="Rhodopsin 7-helix transmembrane proteins"/>
    <property type="match status" value="1"/>
</dbReference>
<name>F4QBM6_CACFS</name>
<keyword evidence="6 11" id="KW-0472">Membrane</keyword>
<keyword evidence="4" id="KW-0732">Signal</keyword>
<keyword evidence="8 14" id="KW-0675">Receptor</keyword>
<dbReference type="InterPro" id="IPR050949">
    <property type="entry name" value="GPCR_Fz/Smo-like"/>
</dbReference>
<keyword evidence="15" id="KW-1185">Reference proteome</keyword>
<evidence type="ECO:0000256" key="10">
    <source>
        <dbReference type="SAM" id="MobiDB-lite"/>
    </source>
</evidence>
<dbReference type="Gene3D" id="1.10.2000.10">
    <property type="entry name" value="Frizzled cysteine-rich domain"/>
    <property type="match status" value="1"/>
</dbReference>
<evidence type="ECO:0000313" key="14">
    <source>
        <dbReference type="EMBL" id="EGG14614.1"/>
    </source>
</evidence>
<evidence type="ECO:0000256" key="9">
    <source>
        <dbReference type="ARBA" id="ARBA00023180"/>
    </source>
</evidence>
<proteinExistence type="inferred from homology"/>
<feature type="transmembrane region" description="Helical" evidence="11">
    <location>
        <begin position="436"/>
        <end position="455"/>
    </location>
</feature>
<dbReference type="OMA" id="MYFSRDE"/>
<dbReference type="GO" id="GO:0007166">
    <property type="term" value="P:cell surface receptor signaling pathway"/>
    <property type="evidence" value="ECO:0007669"/>
    <property type="project" value="InterPro"/>
</dbReference>
<dbReference type="InterPro" id="IPR017981">
    <property type="entry name" value="GPCR_2-like_7TM"/>
</dbReference>
<evidence type="ECO:0000259" key="12">
    <source>
        <dbReference type="PROSITE" id="PS50038"/>
    </source>
</evidence>
<dbReference type="RefSeq" id="XP_004351122.1">
    <property type="nucleotide sequence ID" value="XM_004351070.1"/>
</dbReference>
<dbReference type="InterPro" id="IPR036790">
    <property type="entry name" value="Frizzled_dom_sf"/>
</dbReference>
<dbReference type="InterPro" id="IPR020067">
    <property type="entry name" value="Frizzled_dom"/>
</dbReference>
<evidence type="ECO:0000256" key="1">
    <source>
        <dbReference type="ARBA" id="ARBA00004141"/>
    </source>
</evidence>
<evidence type="ECO:0000256" key="5">
    <source>
        <dbReference type="ARBA" id="ARBA00022989"/>
    </source>
</evidence>
<feature type="transmembrane region" description="Helical" evidence="11">
    <location>
        <begin position="311"/>
        <end position="335"/>
    </location>
</feature>
<evidence type="ECO:0000256" key="7">
    <source>
        <dbReference type="ARBA" id="ARBA00023157"/>
    </source>
</evidence>
<feature type="domain" description="G-protein coupled receptors family 2 profile 2" evidence="13">
    <location>
        <begin position="226"/>
        <end position="516"/>
    </location>
</feature>
<feature type="transmembrane region" description="Helical" evidence="11">
    <location>
        <begin position="347"/>
        <end position="365"/>
    </location>
</feature>
<dbReference type="SUPFAM" id="SSF81321">
    <property type="entry name" value="Family A G protein-coupled receptor-like"/>
    <property type="match status" value="1"/>
</dbReference>
<sequence>MVKNSSSIRLKTISLILVLIFTFLVSIIRSDGIVDIGATCEPFNSSLGVCVGIIPNDTIIYVPFNSSQSTMAQNATEIFNFLSLTNEECQSAASVIVCGMFFKPCTIVNTPTNNISLPSLTCQSKCMEAFQPCQIYLSQFPALSCSSVVNGEPEYPNISTSFNLTQYGGSSNQSINCNSIYTPLARNSCPEPLVYMTLEMYDTPNYFNITPTCAIPCPFEAWGNNQKTLNATSRALTSIGFICSFIILILYAVLPNKITHKMECILSFAVSTMIVSISYFIEMANTRFPCGGGEGDRYAVQDDAKCGFNGWLFQLGALSNIVWWTIICFDYFLSIRMSTYLKDNFKYFRIGIWSMLIFFSFLPLYKKHYEATPLTSGCWIDSDDNSAWQYASFYVPAWICLFFIFCFTIYSTIKIYSIYKVLKNKKVIIFTIKQSLVMLVILFNFIFICFFKFYVDAREDVYYDKIREWVACISTSSKEDCPLELPDFQFRLLQLICTTDSGLVGFFLFAIDPYLWVEVITKSNSLAAVMSYLGFKPFTSGSLSAESTDAAAPPHVAVKMTRGTTLSTRGTTFSSSSNSSMSTTSDQL</sequence>